<dbReference type="PROSITE" id="PS50191">
    <property type="entry name" value="CRAL_TRIO"/>
    <property type="match status" value="1"/>
</dbReference>
<dbReference type="InterPro" id="IPR001251">
    <property type="entry name" value="CRAL-TRIO_dom"/>
</dbReference>
<dbReference type="CDD" id="cd00170">
    <property type="entry name" value="SEC14"/>
    <property type="match status" value="1"/>
</dbReference>
<evidence type="ECO:0000256" key="5">
    <source>
        <dbReference type="SAM" id="MobiDB-lite"/>
    </source>
</evidence>
<sequence length="440" mass="50889">MSYWFKNGAGRMITTLRGNGESGRKSSIYSEAQPRKKRSNTLYGPLESHWHLLDPEKKKTRLMSRLSFRTLQKSLSAISSSGTFRKMFQGVRDSGEEKSVQSLRELLLSRGKLPEKHDDYHTLLRFLRMRNFDVSKAEEMFVNMLKWREENGIDVIAREFKFEEYEAVKRCYPHGYHGVDKYGRPLYIERIGSLDLDTLLRITTIDRYVKYHISEQEKTLNLRYPACSLAAKRHVASTTIILDVKGMGTNNFSRPARELFIEIQKIDCNYYPETLNKIFVINAGPGFKALWKVLSAFLEARTLSKIQVLGTKYLDKIAEAVDLSNVPDFIGGTCKCYEHGGCLLKDKGPWTDPEIKNALLDVFSKAQMSEDRSTNKDNFEDLMNFQTEIRSGEIYVHNNQMVEKINELEAWLLDTNQILQVLNLKQQELADYVEQLKLMT</sequence>
<gene>
    <name evidence="7" type="ORF">Cni_G16319</name>
</gene>
<dbReference type="Gene3D" id="1.10.8.20">
    <property type="entry name" value="N-terminal domain of phosphatidylinositol transfer protein sec14p"/>
    <property type="match status" value="1"/>
</dbReference>
<dbReference type="SUPFAM" id="SSF46938">
    <property type="entry name" value="CRAL/TRIO N-terminal domain"/>
    <property type="match status" value="1"/>
</dbReference>
<dbReference type="SMART" id="SM01100">
    <property type="entry name" value="CRAL_TRIO_N"/>
    <property type="match status" value="1"/>
</dbReference>
<name>A0AAQ3QGN4_9LILI</name>
<evidence type="ECO:0000313" key="7">
    <source>
        <dbReference type="EMBL" id="WOL07575.1"/>
    </source>
</evidence>
<dbReference type="GO" id="GO:0005886">
    <property type="term" value="C:plasma membrane"/>
    <property type="evidence" value="ECO:0007669"/>
    <property type="project" value="UniProtKB-SubCell"/>
</dbReference>
<dbReference type="SMART" id="SM00516">
    <property type="entry name" value="SEC14"/>
    <property type="match status" value="1"/>
</dbReference>
<evidence type="ECO:0000256" key="2">
    <source>
        <dbReference type="ARBA" id="ARBA00004395"/>
    </source>
</evidence>
<evidence type="ECO:0000256" key="3">
    <source>
        <dbReference type="ARBA" id="ARBA00023034"/>
    </source>
</evidence>
<dbReference type="InterPro" id="IPR036865">
    <property type="entry name" value="CRAL-TRIO_dom_sf"/>
</dbReference>
<dbReference type="Pfam" id="PF03765">
    <property type="entry name" value="CRAL_TRIO_N"/>
    <property type="match status" value="1"/>
</dbReference>
<dbReference type="InterPro" id="IPR011074">
    <property type="entry name" value="CRAL/TRIO_N_dom"/>
</dbReference>
<keyword evidence="8" id="KW-1185">Reference proteome</keyword>
<reference evidence="7 8" key="1">
    <citation type="submission" date="2023-10" db="EMBL/GenBank/DDBJ databases">
        <title>Chromosome-scale genome assembly provides insights into flower coloration mechanisms of Canna indica.</title>
        <authorList>
            <person name="Li C."/>
        </authorList>
    </citation>
    <scope>NUCLEOTIDE SEQUENCE [LARGE SCALE GENOMIC DNA]</scope>
    <source>
        <tissue evidence="7">Flower</tissue>
    </source>
</reference>
<proteinExistence type="inferred from homology"/>
<protein>
    <submittedName>
        <fullName evidence="7">Phosphatidylinositol/phosphatidylcholine transfer protein SFH11 isoform X1</fullName>
    </submittedName>
</protein>
<organism evidence="7 8">
    <name type="scientific">Canna indica</name>
    <name type="common">Indian-shot</name>
    <dbReference type="NCBI Taxonomy" id="4628"/>
    <lineage>
        <taxon>Eukaryota</taxon>
        <taxon>Viridiplantae</taxon>
        <taxon>Streptophyta</taxon>
        <taxon>Embryophyta</taxon>
        <taxon>Tracheophyta</taxon>
        <taxon>Spermatophyta</taxon>
        <taxon>Magnoliopsida</taxon>
        <taxon>Liliopsida</taxon>
        <taxon>Zingiberales</taxon>
        <taxon>Cannaceae</taxon>
        <taxon>Canna</taxon>
    </lineage>
</organism>
<dbReference type="SUPFAM" id="SSF52087">
    <property type="entry name" value="CRAL/TRIO domain"/>
    <property type="match status" value="1"/>
</dbReference>
<dbReference type="Pfam" id="PF00650">
    <property type="entry name" value="CRAL_TRIO"/>
    <property type="match status" value="1"/>
</dbReference>
<dbReference type="Gene3D" id="3.40.525.10">
    <property type="entry name" value="CRAL-TRIO lipid binding domain"/>
    <property type="match status" value="1"/>
</dbReference>
<feature type="region of interest" description="Disordered" evidence="5">
    <location>
        <begin position="17"/>
        <end position="39"/>
    </location>
</feature>
<dbReference type="InterPro" id="IPR036273">
    <property type="entry name" value="CRAL/TRIO_N_dom_sf"/>
</dbReference>
<comment type="similarity">
    <text evidence="4">Belongs to the SFH family.</text>
</comment>
<dbReference type="GO" id="GO:0000139">
    <property type="term" value="C:Golgi membrane"/>
    <property type="evidence" value="ECO:0007669"/>
    <property type="project" value="UniProtKB-SubCell"/>
</dbReference>
<dbReference type="PANTHER" id="PTHR45657:SF50">
    <property type="entry name" value="PHOSPHATIDYLINOSITOL_PHOSPHATIDYLCHOLINE TRANSFER PROTEIN SFH11"/>
    <property type="match status" value="1"/>
</dbReference>
<dbReference type="Proteomes" id="UP001327560">
    <property type="component" value="Chromosome 5"/>
</dbReference>
<evidence type="ECO:0000313" key="8">
    <source>
        <dbReference type="Proteomes" id="UP001327560"/>
    </source>
</evidence>
<dbReference type="PANTHER" id="PTHR45657">
    <property type="entry name" value="CRAL-TRIO DOMAIN-CONTAINING PROTEIN YKL091C-RELATED"/>
    <property type="match status" value="1"/>
</dbReference>
<accession>A0AAQ3QGN4</accession>
<evidence type="ECO:0000256" key="4">
    <source>
        <dbReference type="ARBA" id="ARBA00038020"/>
    </source>
</evidence>
<feature type="domain" description="CRAL-TRIO" evidence="6">
    <location>
        <begin position="164"/>
        <end position="338"/>
    </location>
</feature>
<dbReference type="InterPro" id="IPR051026">
    <property type="entry name" value="PI/PC_transfer"/>
</dbReference>
<comment type="subcellular location">
    <subcellularLocation>
        <location evidence="1">Cell membrane</location>
        <topology evidence="1">Peripheral membrane protein</topology>
    </subcellularLocation>
    <subcellularLocation>
        <location evidence="2">Golgi apparatus membrane</location>
        <topology evidence="2">Peripheral membrane protein</topology>
    </subcellularLocation>
</comment>
<dbReference type="AlphaFoldDB" id="A0AAQ3QGN4"/>
<keyword evidence="3" id="KW-0333">Golgi apparatus</keyword>
<evidence type="ECO:0000259" key="6">
    <source>
        <dbReference type="PROSITE" id="PS50191"/>
    </source>
</evidence>
<evidence type="ECO:0000256" key="1">
    <source>
        <dbReference type="ARBA" id="ARBA00004202"/>
    </source>
</evidence>
<dbReference type="EMBL" id="CP136894">
    <property type="protein sequence ID" value="WOL07575.1"/>
    <property type="molecule type" value="Genomic_DNA"/>
</dbReference>